<dbReference type="InterPro" id="IPR002562">
    <property type="entry name" value="3'-5'_exonuclease_dom"/>
</dbReference>
<comment type="caution">
    <text evidence="3">The sequence shown here is derived from an EMBL/GenBank/DDBJ whole genome shotgun (WGS) entry which is preliminary data.</text>
</comment>
<feature type="compositionally biased region" description="Low complexity" evidence="1">
    <location>
        <begin position="1"/>
        <end position="15"/>
    </location>
</feature>
<feature type="domain" description="HRDC" evidence="2">
    <location>
        <begin position="279"/>
        <end position="359"/>
    </location>
</feature>
<dbReference type="InterPro" id="IPR010997">
    <property type="entry name" value="HRDC-like_sf"/>
</dbReference>
<dbReference type="Pfam" id="PF00570">
    <property type="entry name" value="HRDC"/>
    <property type="match status" value="1"/>
</dbReference>
<dbReference type="Gene3D" id="1.10.150.80">
    <property type="entry name" value="HRDC domain"/>
    <property type="match status" value="2"/>
</dbReference>
<dbReference type="SMART" id="SM00341">
    <property type="entry name" value="HRDC"/>
    <property type="match status" value="1"/>
</dbReference>
<dbReference type="EMBL" id="BAAARW010000011">
    <property type="protein sequence ID" value="GAA2415782.1"/>
    <property type="molecule type" value="Genomic_DNA"/>
</dbReference>
<dbReference type="InterPro" id="IPR012337">
    <property type="entry name" value="RNaseH-like_sf"/>
</dbReference>
<dbReference type="PANTHER" id="PTHR47649">
    <property type="entry name" value="RIBONUCLEASE D"/>
    <property type="match status" value="1"/>
</dbReference>
<protein>
    <submittedName>
        <fullName evidence="3">Ribonuclease D</fullName>
    </submittedName>
</protein>
<dbReference type="Pfam" id="PF01612">
    <property type="entry name" value="DNA_pol_A_exo1"/>
    <property type="match status" value="1"/>
</dbReference>
<evidence type="ECO:0000313" key="3">
    <source>
        <dbReference type="EMBL" id="GAA2415782.1"/>
    </source>
</evidence>
<dbReference type="SUPFAM" id="SSF53098">
    <property type="entry name" value="Ribonuclease H-like"/>
    <property type="match status" value="1"/>
</dbReference>
<reference evidence="3 4" key="1">
    <citation type="journal article" date="2019" name="Int. J. Syst. Evol. Microbiol.">
        <title>The Global Catalogue of Microorganisms (GCM) 10K type strain sequencing project: providing services to taxonomists for standard genome sequencing and annotation.</title>
        <authorList>
            <consortium name="The Broad Institute Genomics Platform"/>
            <consortium name="The Broad Institute Genome Sequencing Center for Infectious Disease"/>
            <person name="Wu L."/>
            <person name="Ma J."/>
        </authorList>
    </citation>
    <scope>NUCLEOTIDE SEQUENCE [LARGE SCALE GENOMIC DNA]</scope>
    <source>
        <strain evidence="3 4">JCM 3325</strain>
    </source>
</reference>
<dbReference type="InterPro" id="IPR036397">
    <property type="entry name" value="RNaseH_sf"/>
</dbReference>
<dbReference type="InterPro" id="IPR002121">
    <property type="entry name" value="HRDC_dom"/>
</dbReference>
<name>A0ABN3IXM1_9ACTN</name>
<organism evidence="3 4">
    <name type="scientific">Actinomadura vinacea</name>
    <dbReference type="NCBI Taxonomy" id="115336"/>
    <lineage>
        <taxon>Bacteria</taxon>
        <taxon>Bacillati</taxon>
        <taxon>Actinomycetota</taxon>
        <taxon>Actinomycetes</taxon>
        <taxon>Streptosporangiales</taxon>
        <taxon>Thermomonosporaceae</taxon>
        <taxon>Actinomadura</taxon>
    </lineage>
</organism>
<dbReference type="Gene3D" id="3.30.420.10">
    <property type="entry name" value="Ribonuclease H-like superfamily/Ribonuclease H"/>
    <property type="match status" value="1"/>
</dbReference>
<keyword evidence="4" id="KW-1185">Reference proteome</keyword>
<feature type="region of interest" description="Disordered" evidence="1">
    <location>
        <begin position="1"/>
        <end position="71"/>
    </location>
</feature>
<dbReference type="PANTHER" id="PTHR47649:SF1">
    <property type="entry name" value="RIBONUCLEASE D"/>
    <property type="match status" value="1"/>
</dbReference>
<evidence type="ECO:0000259" key="2">
    <source>
        <dbReference type="PROSITE" id="PS50967"/>
    </source>
</evidence>
<dbReference type="PROSITE" id="PS50967">
    <property type="entry name" value="HRDC"/>
    <property type="match status" value="1"/>
</dbReference>
<gene>
    <name evidence="3" type="ORF">GCM10010191_27680</name>
</gene>
<dbReference type="CDD" id="cd06142">
    <property type="entry name" value="RNaseD_exo"/>
    <property type="match status" value="1"/>
</dbReference>
<evidence type="ECO:0000313" key="4">
    <source>
        <dbReference type="Proteomes" id="UP001501231"/>
    </source>
</evidence>
<dbReference type="SUPFAM" id="SSF47819">
    <property type="entry name" value="HRDC-like"/>
    <property type="match status" value="1"/>
</dbReference>
<accession>A0ABN3IXM1</accession>
<dbReference type="InterPro" id="IPR044876">
    <property type="entry name" value="HRDC_dom_sf"/>
</dbReference>
<proteinExistence type="predicted"/>
<evidence type="ECO:0000256" key="1">
    <source>
        <dbReference type="SAM" id="MobiDB-lite"/>
    </source>
</evidence>
<dbReference type="InterPro" id="IPR051086">
    <property type="entry name" value="RNase_D-like"/>
</dbReference>
<dbReference type="SMART" id="SM00474">
    <property type="entry name" value="35EXOc"/>
    <property type="match status" value="1"/>
</dbReference>
<feature type="region of interest" description="Disordered" evidence="1">
    <location>
        <begin position="356"/>
        <end position="380"/>
    </location>
</feature>
<dbReference type="Proteomes" id="UP001501231">
    <property type="component" value="Unassembled WGS sequence"/>
</dbReference>
<dbReference type="InterPro" id="IPR041605">
    <property type="entry name" value="Exo_C"/>
</dbReference>
<dbReference type="Pfam" id="PF18305">
    <property type="entry name" value="DNA_pol_A_exoN"/>
    <property type="match status" value="1"/>
</dbReference>
<feature type="compositionally biased region" description="Polar residues" evidence="1">
    <location>
        <begin position="29"/>
        <end position="38"/>
    </location>
</feature>
<sequence>MGSTASETEATGAGAKAPGPQAVRPVSASEESATTAQPTDPGEAPEPGEPAPQRPRAEEPPAPVPLLEPREGVPPVVADAADLERVIAAFTAGTGPVAVDAERASGYRYGQRAYLIQLRRAGAGTALIDPIACPDLTPLDEALAGAEMILHAANQDLPCLAEVGLVPRRLFDTELAGRLLGYPRVGLGSMVENILGFTLEKGHSAADWSTRPLPDDWLRYAALDVELLVELRDALDGLLKEAGKLEWALEEFAAILATPPRTPRPDPWRRTSGIHRVRNRRALAVVREVWETRDRIAQERDLSPGRVLQDAAIVELALSTPKNPAELQGLASLRGRGARRHQAAWLRAVSRARGLPDGALPQANLPGDGPPPAHRWPERDPEAAKRLNAARTVVAALADEHTMPSENLLQPDYVRRLAWTPPDESTSEAISAALLSLGARAWQVGVVATPLAKALLRLESKGDI</sequence>